<dbReference type="OrthoDB" id="5192951at2"/>
<accession>A0A372G9E3</accession>
<organism evidence="1 2">
    <name type="scientific">Actinomadura spongiicola</name>
    <dbReference type="NCBI Taxonomy" id="2303421"/>
    <lineage>
        <taxon>Bacteria</taxon>
        <taxon>Bacillati</taxon>
        <taxon>Actinomycetota</taxon>
        <taxon>Actinomycetes</taxon>
        <taxon>Streptosporangiales</taxon>
        <taxon>Thermomonosporaceae</taxon>
        <taxon>Actinomadura</taxon>
    </lineage>
</organism>
<evidence type="ECO:0000313" key="2">
    <source>
        <dbReference type="Proteomes" id="UP000262882"/>
    </source>
</evidence>
<dbReference type="EMBL" id="QVNQ01000011">
    <property type="protein sequence ID" value="RFS82005.1"/>
    <property type="molecule type" value="Genomic_DNA"/>
</dbReference>
<keyword evidence="2" id="KW-1185">Reference proteome</keyword>
<name>A0A372G9E3_9ACTN</name>
<protein>
    <recommendedName>
        <fullName evidence="3">Asp23/Gls24 family envelope stress response protein</fullName>
    </recommendedName>
</protein>
<evidence type="ECO:0000313" key="1">
    <source>
        <dbReference type="EMBL" id="RFS82005.1"/>
    </source>
</evidence>
<reference evidence="1 2" key="1">
    <citation type="submission" date="2018-08" db="EMBL/GenBank/DDBJ databases">
        <title>Actinomadura spongicola sp. nov., isolated from marine sponge Leucetta chagosensis.</title>
        <authorList>
            <person name="Li L."/>
            <person name="Lin H.W."/>
        </authorList>
    </citation>
    <scope>NUCLEOTIDE SEQUENCE [LARGE SCALE GENOMIC DNA]</scope>
    <source>
        <strain evidence="1 2">LHW52907</strain>
    </source>
</reference>
<evidence type="ECO:0008006" key="3">
    <source>
        <dbReference type="Google" id="ProtNLM"/>
    </source>
</evidence>
<proteinExistence type="predicted"/>
<gene>
    <name evidence="1" type="ORF">D0T12_29515</name>
</gene>
<dbReference type="AlphaFoldDB" id="A0A372G9E3"/>
<dbReference type="Proteomes" id="UP000262882">
    <property type="component" value="Unassembled WGS sequence"/>
</dbReference>
<comment type="caution">
    <text evidence="1">The sequence shown here is derived from an EMBL/GenBank/DDBJ whole genome shotgun (WGS) entry which is preliminary data.</text>
</comment>
<sequence>MATSLADRIAEAALACPDVTELTAGPRGRVMTRRAGPPLTGVTVGDGEIEVGVVVRYGRPLPEIAEDVRRLIRPLTGDRVIHILIADLADR</sequence>